<dbReference type="Proteomes" id="UP000887577">
    <property type="component" value="Unplaced"/>
</dbReference>
<feature type="domain" description="MACPF" evidence="1">
    <location>
        <begin position="145"/>
        <end position="257"/>
    </location>
</feature>
<dbReference type="WBParaSite" id="PSU_v2.g3601.t1">
    <property type="protein sequence ID" value="PSU_v2.g3601.t1"/>
    <property type="gene ID" value="PSU_v2.g3601"/>
</dbReference>
<dbReference type="AlphaFoldDB" id="A0A914YVB0"/>
<reference evidence="3" key="1">
    <citation type="submission" date="2022-11" db="UniProtKB">
        <authorList>
            <consortium name="WormBaseParasite"/>
        </authorList>
    </citation>
    <scope>IDENTIFICATION</scope>
</reference>
<accession>A0A914YVB0</accession>
<evidence type="ECO:0000313" key="2">
    <source>
        <dbReference type="Proteomes" id="UP000887577"/>
    </source>
</evidence>
<organism evidence="2 3">
    <name type="scientific">Panagrolaimus superbus</name>
    <dbReference type="NCBI Taxonomy" id="310955"/>
    <lineage>
        <taxon>Eukaryota</taxon>
        <taxon>Metazoa</taxon>
        <taxon>Ecdysozoa</taxon>
        <taxon>Nematoda</taxon>
        <taxon>Chromadorea</taxon>
        <taxon>Rhabditida</taxon>
        <taxon>Tylenchina</taxon>
        <taxon>Panagrolaimomorpha</taxon>
        <taxon>Panagrolaimoidea</taxon>
        <taxon>Panagrolaimidae</taxon>
        <taxon>Panagrolaimus</taxon>
    </lineage>
</organism>
<protein>
    <submittedName>
        <fullName evidence="3">Macrophage-expressed gene 1 protein</fullName>
    </submittedName>
</protein>
<evidence type="ECO:0000259" key="1">
    <source>
        <dbReference type="Pfam" id="PF01823"/>
    </source>
</evidence>
<sequence length="340" mass="38133">MCCFLLNSFCCIKAKISSVHACLKEAKDVPNNRLNGRTLAGIIGFGWDDLQSVRTKPVFFEDFKFCRAEPTGHYLLPDTVVVSPILKVNLDQMSNYFENFQHFKEEISNTFVASAGGGYAWFSASASFSKYDAFNLYQDSVGLLAPGFIDRIEQIAYSLSKKYTYQAKYFAEMIVKDYGTHYISSANTGAKIEQKIFIESNYAFNGNSTLEGVRIAAAAKFGTFFKASFSINHSVSAVNQETLTNISKSSFLETNGGPDIDKILSGNATFNIDNIVPYSFDGDWLYEVVSKRNFPNITIDLLLSIQRLIKDATEMYFEKNTIHGCMNMNSPNFDFKLKFG</sequence>
<name>A0A914YVB0_9BILA</name>
<evidence type="ECO:0000313" key="3">
    <source>
        <dbReference type="WBParaSite" id="PSU_v2.g3601.t1"/>
    </source>
</evidence>
<dbReference type="Pfam" id="PF01823">
    <property type="entry name" value="MACPF"/>
    <property type="match status" value="1"/>
</dbReference>
<keyword evidence="2" id="KW-1185">Reference proteome</keyword>
<proteinExistence type="predicted"/>
<dbReference type="InterPro" id="IPR020864">
    <property type="entry name" value="MACPF"/>
</dbReference>